<dbReference type="Gene3D" id="3.40.50.300">
    <property type="entry name" value="P-loop containing nucleotide triphosphate hydrolases"/>
    <property type="match status" value="1"/>
</dbReference>
<dbReference type="PANTHER" id="PTHR10605">
    <property type="entry name" value="HEPARAN SULFATE SULFOTRANSFERASE"/>
    <property type="match status" value="1"/>
</dbReference>
<organism evidence="4">
    <name type="scientific">uncultured marine thaumarchaeote KM3_82_A11</name>
    <dbReference type="NCBI Taxonomy" id="1456301"/>
    <lineage>
        <taxon>Archaea</taxon>
        <taxon>Nitrososphaerota</taxon>
        <taxon>environmental samples</taxon>
    </lineage>
</organism>
<sequence>MVSQSFTENSLKRQIKLWLIENPQFNPYRFSFEKLYRRLTSRLRNMPDFIIIGAGRAGTTALYSYLIQHPSIIAASTDNNESVADLHFFEYLISNNIQWYKSHFPILFYKSSNNNKTKNSSITGEYTSTYMYHPDVPKSIFNLLPKIKLIVILRNPVDKAYSTYYQQFEFGEYTTSFEETINTEFRRIALNKDFSELDSNNPDFENFVAHNIIRHGIYADYLEHWLEIFNRKQILILNSDDLKKLTKETLGHVFNFLNISNCDITNTSQVNVGKYPPIDKSTRKKLIEFYKPHNQRLNKLLGTNFNWDN</sequence>
<evidence type="ECO:0000256" key="2">
    <source>
        <dbReference type="ARBA" id="ARBA00023180"/>
    </source>
</evidence>
<keyword evidence="2" id="KW-0325">Glycoprotein</keyword>
<reference evidence="4" key="1">
    <citation type="journal article" date="2014" name="Genome Biol. Evol.">
        <title>Pangenome evidence for extensive interdomain horizontal transfer affecting lineage core and shell genes in uncultured planktonic thaumarchaeota and euryarchaeota.</title>
        <authorList>
            <person name="Deschamps P."/>
            <person name="Zivanovic Y."/>
            <person name="Moreira D."/>
            <person name="Rodriguez-Valera F."/>
            <person name="Lopez-Garcia P."/>
        </authorList>
    </citation>
    <scope>NUCLEOTIDE SEQUENCE</scope>
</reference>
<protein>
    <submittedName>
        <fullName evidence="4">Putative deacetylase sulfotransferase</fullName>
    </submittedName>
</protein>
<dbReference type="EMBL" id="KF901102">
    <property type="protein sequence ID" value="AIF18110.1"/>
    <property type="molecule type" value="Genomic_DNA"/>
</dbReference>
<name>A0A075HRM8_9ARCH</name>
<dbReference type="GO" id="GO:0008146">
    <property type="term" value="F:sulfotransferase activity"/>
    <property type="evidence" value="ECO:0007669"/>
    <property type="project" value="InterPro"/>
</dbReference>
<evidence type="ECO:0000313" key="4">
    <source>
        <dbReference type="EMBL" id="AIF18110.1"/>
    </source>
</evidence>
<dbReference type="InterPro" id="IPR037359">
    <property type="entry name" value="NST/OST"/>
</dbReference>
<dbReference type="InterPro" id="IPR000863">
    <property type="entry name" value="Sulfotransferase_dom"/>
</dbReference>
<dbReference type="InterPro" id="IPR027417">
    <property type="entry name" value="P-loop_NTPase"/>
</dbReference>
<dbReference type="AlphaFoldDB" id="A0A075HRM8"/>
<dbReference type="Pfam" id="PF00685">
    <property type="entry name" value="Sulfotransfer_1"/>
    <property type="match status" value="1"/>
</dbReference>
<proteinExistence type="predicted"/>
<evidence type="ECO:0000256" key="1">
    <source>
        <dbReference type="ARBA" id="ARBA00022679"/>
    </source>
</evidence>
<keyword evidence="1 4" id="KW-0808">Transferase</keyword>
<feature type="domain" description="Sulfotransferase" evidence="3">
    <location>
        <begin position="47"/>
        <end position="270"/>
    </location>
</feature>
<accession>A0A075HRM8</accession>
<dbReference type="PANTHER" id="PTHR10605:SF56">
    <property type="entry name" value="BIFUNCTIONAL HEPARAN SULFATE N-DEACETYLASE_N-SULFOTRANSFERASE"/>
    <property type="match status" value="1"/>
</dbReference>
<evidence type="ECO:0000259" key="3">
    <source>
        <dbReference type="Pfam" id="PF00685"/>
    </source>
</evidence>
<dbReference type="SUPFAM" id="SSF52540">
    <property type="entry name" value="P-loop containing nucleoside triphosphate hydrolases"/>
    <property type="match status" value="1"/>
</dbReference>